<feature type="domain" description="Calponin-homology (CH)" evidence="19">
    <location>
        <begin position="147"/>
        <end position="252"/>
    </location>
</feature>
<keyword evidence="6" id="KW-0963">Cytoplasm</keyword>
<dbReference type="GO" id="GO:0048471">
    <property type="term" value="C:perinuclear region of cytoplasm"/>
    <property type="evidence" value="ECO:0007669"/>
    <property type="project" value="TreeGrafter"/>
</dbReference>
<evidence type="ECO:0000256" key="12">
    <source>
        <dbReference type="ARBA" id="ARBA00023212"/>
    </source>
</evidence>
<dbReference type="FunFam" id="1.20.58.60:FF:000009">
    <property type="entry name" value="dystonin isoform X1"/>
    <property type="match status" value="1"/>
</dbReference>
<feature type="compositionally biased region" description="Low complexity" evidence="17">
    <location>
        <begin position="4438"/>
        <end position="4484"/>
    </location>
</feature>
<dbReference type="InterPro" id="IPR036872">
    <property type="entry name" value="CH_dom_sf"/>
</dbReference>
<dbReference type="GO" id="GO:0002934">
    <property type="term" value="P:desmosome organization"/>
    <property type="evidence" value="ECO:0007669"/>
    <property type="project" value="UniProtKB-ARBA"/>
</dbReference>
<dbReference type="Pfam" id="PF17902">
    <property type="entry name" value="SH3_10"/>
    <property type="match status" value="1"/>
</dbReference>
<dbReference type="Gene3D" id="3.90.1290.10">
    <property type="entry name" value="Plakin repeat"/>
    <property type="match status" value="6"/>
</dbReference>
<dbReference type="Pfam" id="PF21019">
    <property type="entry name" value="Spectrin_3"/>
    <property type="match status" value="1"/>
</dbReference>
<dbReference type="SMART" id="SM00033">
    <property type="entry name" value="CH"/>
    <property type="match status" value="2"/>
</dbReference>
<dbReference type="GO" id="GO:0045296">
    <property type="term" value="F:cadherin binding"/>
    <property type="evidence" value="ECO:0007669"/>
    <property type="project" value="TreeGrafter"/>
</dbReference>
<evidence type="ECO:0000256" key="2">
    <source>
        <dbReference type="ARBA" id="ARBA00004316"/>
    </source>
</evidence>
<keyword evidence="10 16" id="KW-0175">Coiled coil</keyword>
<dbReference type="GO" id="GO:0031101">
    <property type="term" value="P:fin regeneration"/>
    <property type="evidence" value="ECO:0007669"/>
    <property type="project" value="UniProtKB-ARBA"/>
</dbReference>
<dbReference type="FunFam" id="1.10.418.10:FF:000029">
    <property type="entry name" value="plectin isoform X2"/>
    <property type="match status" value="1"/>
</dbReference>
<keyword evidence="13" id="KW-0966">Cell projection</keyword>
<dbReference type="PROSITE" id="PS50021">
    <property type="entry name" value="CH"/>
    <property type="match status" value="2"/>
</dbReference>
<keyword evidence="7" id="KW-0597">Phosphoprotein</keyword>
<evidence type="ECO:0000256" key="10">
    <source>
        <dbReference type="ARBA" id="ARBA00023054"/>
    </source>
</evidence>
<dbReference type="FunFam" id="3.90.1290.10:FF:000002">
    <property type="entry name" value="Plectin a"/>
    <property type="match status" value="1"/>
</dbReference>
<dbReference type="Gene3D" id="1.20.58.1060">
    <property type="match status" value="1"/>
</dbReference>
<feature type="domain" description="Calponin-homology (CH)" evidence="19">
    <location>
        <begin position="31"/>
        <end position="134"/>
    </location>
</feature>
<reference evidence="20" key="1">
    <citation type="submission" date="2025-08" db="UniProtKB">
        <authorList>
            <consortium name="Ensembl"/>
        </authorList>
    </citation>
    <scope>IDENTIFICATION</scope>
</reference>
<dbReference type="InterPro" id="IPR041573">
    <property type="entry name" value="Desmoplakin_Spectrin-like"/>
</dbReference>
<evidence type="ECO:0000256" key="7">
    <source>
        <dbReference type="ARBA" id="ARBA00022553"/>
    </source>
</evidence>
<evidence type="ECO:0000256" key="3">
    <source>
        <dbReference type="ARBA" id="ARBA00004568"/>
    </source>
</evidence>
<dbReference type="STRING" id="43700.ENSMALP00000004376"/>
<dbReference type="InterPro" id="IPR001101">
    <property type="entry name" value="Plectin_repeat"/>
</dbReference>
<dbReference type="FunFam" id="3.30.160.780:FF:000001">
    <property type="entry name" value="Plectin a"/>
    <property type="match status" value="1"/>
</dbReference>
<comment type="similarity">
    <text evidence="4">Belongs to the plakin or cytolinker family.</text>
</comment>
<dbReference type="Pfam" id="PF00681">
    <property type="entry name" value="Plectin"/>
    <property type="match status" value="14"/>
</dbReference>
<feature type="compositionally biased region" description="Basic and acidic residues" evidence="17">
    <location>
        <begin position="2141"/>
        <end position="2153"/>
    </location>
</feature>
<keyword evidence="5 15" id="KW-0728">SH3 domain</keyword>
<dbReference type="InterPro" id="IPR049538">
    <property type="entry name" value="PCN-like_spectrin-like_rpt"/>
</dbReference>
<dbReference type="GO" id="GO:0030506">
    <property type="term" value="F:ankyrin binding"/>
    <property type="evidence" value="ECO:0007669"/>
    <property type="project" value="TreeGrafter"/>
</dbReference>
<evidence type="ECO:0000256" key="15">
    <source>
        <dbReference type="PROSITE-ProRule" id="PRU00192"/>
    </source>
</evidence>
<dbReference type="Gene3D" id="1.10.418.10">
    <property type="entry name" value="Calponin-like domain"/>
    <property type="match status" value="2"/>
</dbReference>
<feature type="region of interest" description="Disordered" evidence="17">
    <location>
        <begin position="2416"/>
        <end position="2437"/>
    </location>
</feature>
<evidence type="ECO:0000313" key="21">
    <source>
        <dbReference type="Proteomes" id="UP000261600"/>
    </source>
</evidence>
<dbReference type="GO" id="GO:0031581">
    <property type="term" value="P:hemidesmosome assembly"/>
    <property type="evidence" value="ECO:0007669"/>
    <property type="project" value="TreeGrafter"/>
</dbReference>
<dbReference type="Proteomes" id="UP000261600">
    <property type="component" value="Unplaced"/>
</dbReference>
<dbReference type="SMART" id="SM00250">
    <property type="entry name" value="PLEC"/>
    <property type="match status" value="34"/>
</dbReference>
<evidence type="ECO:0000256" key="11">
    <source>
        <dbReference type="ARBA" id="ARBA00023203"/>
    </source>
</evidence>
<feature type="compositionally biased region" description="Basic and acidic residues" evidence="17">
    <location>
        <begin position="4491"/>
        <end position="4501"/>
    </location>
</feature>
<keyword evidence="8" id="KW-0677">Repeat</keyword>
<dbReference type="Pfam" id="PF21097">
    <property type="entry name" value="SR_plectin_7"/>
    <property type="match status" value="1"/>
</dbReference>
<evidence type="ECO:0000256" key="8">
    <source>
        <dbReference type="ARBA" id="ARBA00022737"/>
    </source>
</evidence>
<evidence type="ECO:0000256" key="14">
    <source>
        <dbReference type="ARBA" id="ARBA00056058"/>
    </source>
</evidence>
<dbReference type="InterPro" id="IPR001589">
    <property type="entry name" value="Actinin_actin-bd_CS"/>
</dbReference>
<dbReference type="SUPFAM" id="SSF75399">
    <property type="entry name" value="Plakin repeat"/>
    <property type="match status" value="7"/>
</dbReference>
<dbReference type="Gene3D" id="2.30.30.40">
    <property type="entry name" value="SH3 Domains"/>
    <property type="match status" value="1"/>
</dbReference>
<accession>A0A3Q3IUL4</accession>
<dbReference type="GO" id="GO:0060047">
    <property type="term" value="P:heart contraction"/>
    <property type="evidence" value="ECO:0007669"/>
    <property type="project" value="UniProtKB-ARBA"/>
</dbReference>
<dbReference type="InterPro" id="IPR018159">
    <property type="entry name" value="Spectrin/alpha-actinin"/>
</dbReference>
<evidence type="ECO:0000256" key="5">
    <source>
        <dbReference type="ARBA" id="ARBA00022443"/>
    </source>
</evidence>
<comment type="subcellular location">
    <subcellularLocation>
        <location evidence="3">Cell junction</location>
        <location evidence="3">Desmosome</location>
    </subcellularLocation>
    <subcellularLocation>
        <location evidence="2">Cell projection</location>
    </subcellularLocation>
    <subcellularLocation>
        <location evidence="1">Cytoplasm</location>
        <location evidence="1">Cytoskeleton</location>
    </subcellularLocation>
</comment>
<feature type="region of interest" description="Disordered" evidence="17">
    <location>
        <begin position="1985"/>
        <end position="2025"/>
    </location>
</feature>
<dbReference type="CDD" id="cd21188">
    <property type="entry name" value="CH_PLEC-like_rpt1"/>
    <property type="match status" value="1"/>
</dbReference>
<dbReference type="CDD" id="cd00176">
    <property type="entry name" value="SPEC"/>
    <property type="match status" value="2"/>
</dbReference>
<dbReference type="GO" id="GO:0030056">
    <property type="term" value="C:hemidesmosome"/>
    <property type="evidence" value="ECO:0007669"/>
    <property type="project" value="TreeGrafter"/>
</dbReference>
<evidence type="ECO:0000256" key="6">
    <source>
        <dbReference type="ARBA" id="ARBA00022490"/>
    </source>
</evidence>
<dbReference type="GO" id="GO:0005200">
    <property type="term" value="F:structural constituent of cytoskeleton"/>
    <property type="evidence" value="ECO:0007669"/>
    <property type="project" value="TreeGrafter"/>
</dbReference>
<evidence type="ECO:0000256" key="16">
    <source>
        <dbReference type="SAM" id="Coils"/>
    </source>
</evidence>
<dbReference type="FunFam" id="1.20.58.60:FF:000010">
    <property type="entry name" value="plectin isoform X2"/>
    <property type="match status" value="1"/>
</dbReference>
<keyword evidence="12" id="KW-0206">Cytoskeleton</keyword>
<dbReference type="PROSITE" id="PS50002">
    <property type="entry name" value="SH3"/>
    <property type="match status" value="1"/>
</dbReference>
<evidence type="ECO:0000256" key="17">
    <source>
        <dbReference type="SAM" id="MobiDB-lite"/>
    </source>
</evidence>
<sequence>MKFTKIVSDFVFSNTSDVYLCFLCFADERDQVQKKTFTKWVNKHLIKAQRHVTDLYEDLRDGHNLISLLEVLSGETLPREKGRMRFHKLQNVQIALDFLKHHQVKLVNIRNDDIADGNPKLTLGLIWTIILHFQISDIQVNGQSEDMTAKEKLLLWSQRMTDGYQGIRCDNFTTSWRDGKLFNAIIHKHYPRYIDMSKVYRQSNLDNLEQAFSVAEKNLGVTRLLDPEDVDVPHPDEKSIITYVSSLYDVMPRADVHDGIRTNELELRWQEYYELVTVLLQWIRHHVTIFEERKFPASYEEIELLWRQFLKFKETELPVKETDKNRSKLVYQSFESAVHAGQVKVPPGYHPIDVEKEWGRLHVAILERERLLRIEFERLERLQRIVSKVQMESGVCDDQLNRLETLLQADIRLMNAGKPPQNTAEVERDLDKAENMIRLLFNDVQILKDGRHPQAEQMYRMVFRLHERLVNLRSDYNLRLKSTMSQSQVSLKSTIQETTVRIRPEMDDVTLRYVQDLLAWVEENQRRIDEAEWGSDLPSVESQLGSHRGLHRTVEDFRSKIERAKADESQLSPVSKGKYREYLGKLDIHYGKLLNSSKSRLRNLDSLHIFVNAATKELMWLNDKEEEEVNFDWSDRNTNMTAKKDNYSGLMRELELREKKVNDIQAMGDTLVRDGHPGKKTVEAFTAALQTQWSWILQLCCCIEAHLKENTAYYQFFADVKEAQDKMRKMQENMKKKYSCDRSTTATRLEDLLQDAVEEKEQLNELKTMVTGLNKRAKSVIQLKPRNPTTSIKGKLPIQAVCDFKQQEITVHKGDECALLNNSQPFKWKVLNHSGNEAVVPSVCFIVPPVNKEAVDSVSSLDEAHQQMMSMWQILHIDMKSLLSWQYLMRDFSQIRSWNITMLRTMKPEEYRLLIRNMELHYQDFLRDSQDSQLFGPDDRVHIEEDYTKSTLHFENLLRSMEKGQQDESLCKNYISELKDLRLHIEDCEARTVARIRKPMELEPLKECAQKTTEQKKVQVELEGLKKDLDKVSVKTQEVLNSPQQPASAPVLRSELDLTVQKMDHAYTLSVVYLDKLKTVEMVIRNTQGAEGVLKQYEDCLREVQTVPSDIKEVETYRTKLKKMRAEAEGEQPVFDSLEEEMKKASTVSDKMSRVHTERDAELDHYRQLQSSLQDRWKAVFTQIDLRLRELEQLGRQLGYYRESYDWLINWIADAKQRQEKIQAVPITDSKTLKEQLAQEKKLLEEIEKNKDKVDECQKYAKAYIDTIKDYELQLVAYKAQVEPLVSPVKKTKLDSASDNIIQEYVTLRTRYSELMTLTSQYIKFITNTQHRLEDEEKAAEKLKAEEQKKMAEMQAELDKQKQLAETHAQAIAKAEKEARELKLKMQEEVSRREVAAVDAEKQKHNVQLELHELKNLSEQQIKDKSQQVEEALQSRAKIEDEIHLIRIQLETTLKQKSTAESELQQLRSRATDAEKLRKAAQEEAEKLRKQVIEETQKKRIAEEELKLKLEAEKEAARQKQKALEELENLKLQAEEAERQVKQAEIEKERQIHVAHEAAQKTAAAELKSKHMSFVEKTSKLEESLRQEQGAVIQLQQEADRLKKQQEEAENAREDAEKELEKWRQKANEALRLRLQAEEEAHKKSLAQEEAEKQKEEADREAKKRAKAEESALKQKDMAEQELERQRKVAESTAHQKLMAEQELIRLRADFDNAEQQRSLLEDELYRLKNEVIAAQQQRKQLEDELAKVRSEMDILIQLKSKAEKETMSNTEKSKQLLEAEAAKMRDLADEASKLRAIAEEAKHQRQVAEEEAARQRAEAERILKDKLAAISEATRLKTEAEISLKEKEAENERLRRQAEDEAYQRKALEDQANQHKQEIEEKIILLRKSSEAEMERQKAIVDDTVKQRRVVEEEIRILKLNFEKASSGKLDLELELNKLKNIAEETQQSKLRAEEEAEKLRKLALEEEMRRKEAEEKVKKIAAAEEEAARQRKAAQEELDRLKKKAEEARNQKEEADKEAEKQIVAAQQAALKCSTAEQQVQSVLAQQKEDSIMHKKLKEEYEKAKMLAKEAEAAKEKAEREAALLRQQAEEAERQKASAEKEAANQAKAHEDAERLRKEAEFEAAKRTQAEAAALQQKHQADAEMAKHKQLAEQTLKQKSQVEQELTKVKLQLDETDKQKSVLDEELQRLKDEVDDAVRQKTQVEEELFKVKIQMEELLKLKLRIEEENQRLIKKDKDNTQKFLAEEAENMKKLAENAARLSVEAQEAAHMRQIAEDDLNQQRALAEKMLKEKMQAIQEASRLRAEAEMLQKQKDLAQEQAQKLLEDKQQMQQRLEEETEEFQKSLEAERKRQLEILAEAERLKLQVSQLSEAQAKAEEEAKKFKKQADTIAARLHETEADDLRKAIADLEKERSRLKKESEELQNKSKEMADAQQKQIEHEKTVLQQTFLTEKEMLLKKEKLIEDEKKRLESQFEEEVRKAKALKDEQEHQKQVMEEEKKTLQATMDAALNKQKEAEKEMLNKQKEMLELERKRLEQERILAEENQKLREKLQQLEGAQTDKVTKKETVHVTMVETANKVYNGQNAGDLVDSVAKKPDPLAFDGIRDKVPASRLHDIGLLPKKDFDQLKNGKITVQELGETENLRRILKGKNCIAGVLTPSNQKMSIYQASKEKKITPGTSMILLEAQAATGYILDPIKNQKLSVNEAVREGLIGPELHNKMLSAERAVVGYKDPYTGGKISVFEAMKKGLIEPDHAIRVLEAQLATGGIIDPINSHRVPIETAYKQGQYDAEINKIMENPSDDTKGYFDPSTQEPLTYSELMSRCNTDPDTGLLLLPITDKAAQCSSIYTEEETKDVFNKTTVSVPFGRFKGKTVTIWELINSEYFTEDQKKDLLRQYKTGKITIEKIIKIVITVTEEKEKKNEITFDGLREPVPATELLESKIIDNDLYNELQKGNKTVKEVSAMELVHKALKGSNCIAGVVIDSSKEIMSFYQAMKKDMMRPGPSLNMLEAQAGTGYVVDPVNNQKYTVDEAVKAGVVGPELHEKLLSAERAVTGYRDPYTGKTVSLFQAMKKDLIPKEQGIRLLDAQMTTGGIIDPVKSHRIPHDVACKRNYFDDKMKQILTSPNDETKCFFDPNTKENVTYSQLFKRCVTDKKTGLQLLPLSDEAIISKEEPTYTEVQTKEAMTQATVEIDSEPFRGKKMTIWEIINSEYLTEEQRQDLLRQFRSGKITIEKIIKVVITIVNEKETRKQEQSSFKGIRAPVPASSLYDSKIIDKPTFDLLQQGKTTPKQVSQNPNVNKYLQGSDCIAGIYLEPTKEKTSIYQAMKKKLLRHNTGLSLLEAQAATGFIVDPVRNQCLSVDEAVKSGLVGPELHEKLLSVEKAVTGYKDPFTGNKISLFEAMQKGLIPKEHAMPLLEAQMVSGGIIDPVNSHRVPVEVAYQKNIFSKETAKTLSERSDDNKVFSDPETDENVTYRQLKDKCQRDPETGLYILPLSKPQSPTVVEKTYLYTEEQTQSDLTNTQIDIPTEGLADKHMNLWEVMNSNLLPEAERKRLMDEYRSGKITKERMIIIIIEIMEQREIIRNESPLSCTTIRRKITIEELYNARIIDLETYNLLMQGKRDIRDIMEMTSVKQYLYGTGCVAGFTTDSSSKMSIYQAMKKGLISPETALTLLEAQAATGFIVDPIKNETLTVDEAVRKGVVGPEIHDKLLSAERAVTGYKDPYSGKIISLFQAKKKDLVPEEYALKMLEAQIATGGIIDPEFQFHLPADIAVQRGYINKETNERLATDVKGFTDPVTDEKLSYAQLLKRCKLAGGLCLLPLGDKRPTLKGLRKQITIEELLRSQIIDQQTVTELNEGLISLEEISKRLSKYLEGTSCIAGVFLESSKERLSVYQAMKRNIIRPGTAFELLEAQAATGYVIDPIKNLKLTVNEAVSMGTVGPEFKDKLLSAERAVTGYRDPYSGKTISLFQAMKKGLILKDHGIRLLEAQIATGGIIDPEESHRLPVEVAYKRGFFDEEMNQILSDPSDDTKGFFDPNTEENLTYLQLMERCITDPHTGLVLLLLKEKKRERKTSSKSSVRKRRVIIIDPDTGKEMTVYEAYRKGLIDHQTYLELSEQECEWEEITMTSSDGTVNSIIIDRRSGRQYDVDDALSRGLIDQNSLDKYRTGHLAITEFADMLSGNVGGFRSRSSSFGSTSGSTYSSPMSPIPSIKPPAVIWNDPTEETGPIAGILDIDTLEKVSITEAMRRNLVDSISGQRLLEAQACTGGIIDPSTGERFSITDATEKGLVDKVIVDRLNLAQKAFKGFEDPKSKVKMSASQALKKGWVYYEAGQRFLEVQYLTGGLIEPDVEGRVSLDESIRKGAIDARTAQKLRDVGAYSKYLTCPKTKLKISFKDAMDRSMVEEGSGLRLLEASSQSSKGLYSPYNVSGSGSAYGSQSGSRTGSRSGSRKGSFDASSGFTSTFTSSSFTTSSTSYTLPASETGSREVRTQKTV</sequence>
<dbReference type="GO" id="GO:0030057">
    <property type="term" value="C:desmosome"/>
    <property type="evidence" value="ECO:0007669"/>
    <property type="project" value="UniProtKB-SubCell"/>
</dbReference>
<dbReference type="Pfam" id="PF21020">
    <property type="entry name" value="Spectrin_4"/>
    <property type="match status" value="1"/>
</dbReference>
<dbReference type="InterPro" id="IPR041615">
    <property type="entry name" value="Desmoplakin_SH3"/>
</dbReference>
<feature type="domain" description="SH3" evidence="18">
    <location>
        <begin position="793"/>
        <end position="850"/>
    </location>
</feature>
<keyword evidence="11" id="KW-0009">Actin-binding</keyword>
<dbReference type="GO" id="GO:0042995">
    <property type="term" value="C:cell projection"/>
    <property type="evidence" value="ECO:0007669"/>
    <property type="project" value="UniProtKB-SubCell"/>
</dbReference>
<dbReference type="GO" id="GO:0061436">
    <property type="term" value="P:establishment of skin barrier"/>
    <property type="evidence" value="ECO:0007669"/>
    <property type="project" value="UniProtKB-ARBA"/>
</dbReference>
<evidence type="ECO:0000259" key="19">
    <source>
        <dbReference type="PROSITE" id="PS50021"/>
    </source>
</evidence>
<feature type="coiled-coil region" evidence="16">
    <location>
        <begin position="1326"/>
        <end position="1554"/>
    </location>
</feature>
<dbReference type="PANTHER" id="PTHR23169">
    <property type="entry name" value="ENVOPLAKIN"/>
    <property type="match status" value="1"/>
</dbReference>
<feature type="region of interest" description="Disordered" evidence="17">
    <location>
        <begin position="4438"/>
        <end position="4501"/>
    </location>
</feature>
<dbReference type="Gene3D" id="1.20.58.60">
    <property type="match status" value="5"/>
</dbReference>
<dbReference type="GO" id="GO:0042060">
    <property type="term" value="P:wound healing"/>
    <property type="evidence" value="ECO:0007669"/>
    <property type="project" value="TreeGrafter"/>
</dbReference>
<dbReference type="Gene3D" id="3.30.160.780">
    <property type="match status" value="1"/>
</dbReference>
<evidence type="ECO:0000256" key="4">
    <source>
        <dbReference type="ARBA" id="ARBA00009109"/>
    </source>
</evidence>
<protein>
    <submittedName>
        <fullName evidence="20">Uncharacterized protein</fullName>
    </submittedName>
</protein>
<evidence type="ECO:0000256" key="9">
    <source>
        <dbReference type="ARBA" id="ARBA00022949"/>
    </source>
</evidence>
<dbReference type="GO" id="GO:0008307">
    <property type="term" value="F:structural constituent of muscle"/>
    <property type="evidence" value="ECO:0007669"/>
    <property type="project" value="TreeGrafter"/>
</dbReference>
<evidence type="ECO:0000313" key="20">
    <source>
        <dbReference type="Ensembl" id="ENSMALP00000004376.1"/>
    </source>
</evidence>
<dbReference type="Pfam" id="PF00307">
    <property type="entry name" value="CH"/>
    <property type="match status" value="2"/>
</dbReference>
<dbReference type="GO" id="GO:0045104">
    <property type="term" value="P:intermediate filament cytoskeleton organization"/>
    <property type="evidence" value="ECO:0007669"/>
    <property type="project" value="InterPro"/>
</dbReference>
<feature type="coiled-coil region" evidence="16">
    <location>
        <begin position="746"/>
        <end position="776"/>
    </location>
</feature>
<dbReference type="GO" id="GO:0005925">
    <property type="term" value="C:focal adhesion"/>
    <property type="evidence" value="ECO:0007669"/>
    <property type="project" value="TreeGrafter"/>
</dbReference>
<reference evidence="20" key="2">
    <citation type="submission" date="2025-09" db="UniProtKB">
        <authorList>
            <consortium name="Ensembl"/>
        </authorList>
    </citation>
    <scope>IDENTIFICATION</scope>
</reference>
<name>A0A3Q3IUL4_MONAL</name>
<dbReference type="Pfam" id="PF18373">
    <property type="entry name" value="Spectrin_2"/>
    <property type="match status" value="1"/>
</dbReference>
<feature type="region of interest" description="Disordered" evidence="17">
    <location>
        <begin position="2079"/>
        <end position="2161"/>
    </location>
</feature>
<dbReference type="InterPro" id="IPR001715">
    <property type="entry name" value="CH_dom"/>
</dbReference>
<dbReference type="FunFam" id="3.90.1290.10:FF:000001">
    <property type="entry name" value="Plectin a"/>
    <property type="match status" value="5"/>
</dbReference>
<dbReference type="GO" id="GO:0003779">
    <property type="term" value="F:actin binding"/>
    <property type="evidence" value="ECO:0007669"/>
    <property type="project" value="UniProtKB-KW"/>
</dbReference>
<dbReference type="InterPro" id="IPR035915">
    <property type="entry name" value="Plakin_repeat_sf"/>
</dbReference>
<keyword evidence="21" id="KW-1185">Reference proteome</keyword>
<dbReference type="PROSITE" id="PS00020">
    <property type="entry name" value="ACTININ_2"/>
    <property type="match status" value="1"/>
</dbReference>
<feature type="compositionally biased region" description="Basic and acidic residues" evidence="17">
    <location>
        <begin position="2079"/>
        <end position="2131"/>
    </location>
</feature>
<dbReference type="GO" id="GO:0042383">
    <property type="term" value="C:sarcolemma"/>
    <property type="evidence" value="ECO:0007669"/>
    <property type="project" value="TreeGrafter"/>
</dbReference>
<dbReference type="PANTHER" id="PTHR23169:SF20">
    <property type="entry name" value="PLECTIN"/>
    <property type="match status" value="1"/>
</dbReference>
<dbReference type="SUPFAM" id="SSF46966">
    <property type="entry name" value="Spectrin repeat"/>
    <property type="match status" value="4"/>
</dbReference>
<evidence type="ECO:0000259" key="18">
    <source>
        <dbReference type="PROSITE" id="PS50002"/>
    </source>
</evidence>
<dbReference type="GO" id="GO:0005882">
    <property type="term" value="C:intermediate filament"/>
    <property type="evidence" value="ECO:0007669"/>
    <property type="project" value="TreeGrafter"/>
</dbReference>
<proteinExistence type="inferred from homology"/>
<comment type="function">
    <text evidence="14">Involved in the organization of desmosome cell-cell junctions. Of particular importance in cell adhesion in the skin and during cardiac development. May also play a role in the regulation of Wnt, TGF-beta and Hippo signaling pathways.</text>
</comment>
<dbReference type="SMART" id="SM00150">
    <property type="entry name" value="SPEC"/>
    <property type="match status" value="4"/>
</dbReference>
<keyword evidence="9" id="KW-0965">Cell junction</keyword>
<feature type="region of interest" description="Disordered" evidence="17">
    <location>
        <begin position="1596"/>
        <end position="1695"/>
    </location>
</feature>
<dbReference type="PROSITE" id="PS00019">
    <property type="entry name" value="ACTININ_1"/>
    <property type="match status" value="1"/>
</dbReference>
<feature type="compositionally biased region" description="Basic and acidic residues" evidence="17">
    <location>
        <begin position="1985"/>
        <end position="2023"/>
    </location>
</feature>
<feature type="compositionally biased region" description="Basic and acidic residues" evidence="17">
    <location>
        <begin position="1598"/>
        <end position="1690"/>
    </location>
</feature>
<dbReference type="SUPFAM" id="SSF47576">
    <property type="entry name" value="Calponin-homology domain, CH-domain"/>
    <property type="match status" value="1"/>
</dbReference>
<dbReference type="Ensembl" id="ENSMALT00000004482.1">
    <property type="protein sequence ID" value="ENSMALP00000004376.1"/>
    <property type="gene ID" value="ENSMALG00000003120.1"/>
</dbReference>
<organism evidence="20 21">
    <name type="scientific">Monopterus albus</name>
    <name type="common">Swamp eel</name>
    <dbReference type="NCBI Taxonomy" id="43700"/>
    <lineage>
        <taxon>Eukaryota</taxon>
        <taxon>Metazoa</taxon>
        <taxon>Chordata</taxon>
        <taxon>Craniata</taxon>
        <taxon>Vertebrata</taxon>
        <taxon>Euteleostomi</taxon>
        <taxon>Actinopterygii</taxon>
        <taxon>Neopterygii</taxon>
        <taxon>Teleostei</taxon>
        <taxon>Neoteleostei</taxon>
        <taxon>Acanthomorphata</taxon>
        <taxon>Anabantaria</taxon>
        <taxon>Synbranchiformes</taxon>
        <taxon>Synbranchidae</taxon>
        <taxon>Monopterus</taxon>
    </lineage>
</organism>
<evidence type="ECO:0000256" key="1">
    <source>
        <dbReference type="ARBA" id="ARBA00004245"/>
    </source>
</evidence>
<feature type="coiled-coil region" evidence="16">
    <location>
        <begin position="1230"/>
        <end position="1281"/>
    </location>
</feature>
<dbReference type="InterPro" id="IPR043197">
    <property type="entry name" value="Plakin"/>
</dbReference>
<dbReference type="FunFam" id="1.10.418.10:FF:000002">
    <property type="entry name" value="Microtubule-actin cross-linking factor 1"/>
    <property type="match status" value="1"/>
</dbReference>
<dbReference type="InterPro" id="IPR001452">
    <property type="entry name" value="SH3_domain"/>
</dbReference>
<evidence type="ECO:0000256" key="13">
    <source>
        <dbReference type="ARBA" id="ARBA00023273"/>
    </source>
</evidence>